<evidence type="ECO:0000313" key="15">
    <source>
        <dbReference type="EMBL" id="KIO06679.1"/>
    </source>
</evidence>
<dbReference type="EMBL" id="KN831962">
    <property type="protein sequence ID" value="KIO06679.1"/>
    <property type="molecule type" value="Genomic_DNA"/>
</dbReference>
<sequence>MLITALTAACFLAAYFSWSYSLKLKSVNYLPGMRPPLSAISAFGALIPTSWWNPGLHWSWEWRKTNYFNYKHDVISMVPLIGRPIYYTCSLPVMKQLLKEEGKLGHVKPTEMTDAVLVWGQNLLSANGDVWKRHRRIVAPAITNETYELISQQAAALYEDMVRAAKWENEQVVTVNNINQYIRRFALGIISRCGFGLQMAWTDPNTKNTEEEMSFPTAMEWVATTLVPWSLVLPRWSYRLPSKWLRNMEHARSSLAEYMNTFVETKVQELSGVTDGDDHAQRGDIFTRLVAGLDRSGKTGLEKQEVIGNTFALMFAGHETTSSVLSATLGYLAFHQDEQEKAYQEILAATPANGELGTEYLAKLTHTLACFHESARMIPAAHVIPRDVIDDVAVNVTSPTPGTIVFPKGSRIIIDMVAIHHNPETFLDPEVWRPSRWYGVSEHDLTMFSTGPRVCPGRKFAQMEAVSFLAHLLRDWKIDIEPRNGETRKQLEERVMGNTKFIGLAFGVRPVGLKLIARK</sequence>
<evidence type="ECO:0000256" key="14">
    <source>
        <dbReference type="RuleBase" id="RU000461"/>
    </source>
</evidence>
<evidence type="ECO:0000256" key="12">
    <source>
        <dbReference type="ARBA" id="ARBA00023136"/>
    </source>
</evidence>
<dbReference type="STRING" id="870435.A0A0C3PFH9"/>
<dbReference type="GO" id="GO:0004497">
    <property type="term" value="F:monooxygenase activity"/>
    <property type="evidence" value="ECO:0007669"/>
    <property type="project" value="UniProtKB-KW"/>
</dbReference>
<evidence type="ECO:0000256" key="1">
    <source>
        <dbReference type="ARBA" id="ARBA00001971"/>
    </source>
</evidence>
<dbReference type="PANTHER" id="PTHR24305">
    <property type="entry name" value="CYTOCHROME P450"/>
    <property type="match status" value="1"/>
</dbReference>
<gene>
    <name evidence="15" type="ORF">M404DRAFT_24384</name>
</gene>
<evidence type="ECO:0000256" key="2">
    <source>
        <dbReference type="ARBA" id="ARBA00004370"/>
    </source>
</evidence>
<keyword evidence="11 14" id="KW-0503">Monooxygenase</keyword>
<comment type="cofactor">
    <cofactor evidence="1 13">
        <name>heme</name>
        <dbReference type="ChEBI" id="CHEBI:30413"/>
    </cofactor>
</comment>
<keyword evidence="9 14" id="KW-0560">Oxidoreductase</keyword>
<dbReference type="InParanoid" id="A0A0C3PFH9"/>
<evidence type="ECO:0000256" key="11">
    <source>
        <dbReference type="ARBA" id="ARBA00023033"/>
    </source>
</evidence>
<accession>A0A0C3PFH9</accession>
<evidence type="ECO:0000313" key="16">
    <source>
        <dbReference type="Proteomes" id="UP000054217"/>
    </source>
</evidence>
<comment type="pathway">
    <text evidence="3">Secondary metabolite biosynthesis; terpenoid biosynthesis.</text>
</comment>
<evidence type="ECO:0000256" key="3">
    <source>
        <dbReference type="ARBA" id="ARBA00004721"/>
    </source>
</evidence>
<dbReference type="PRINTS" id="PR00463">
    <property type="entry name" value="EP450I"/>
</dbReference>
<dbReference type="PRINTS" id="PR00385">
    <property type="entry name" value="P450"/>
</dbReference>
<dbReference type="GO" id="GO:0016020">
    <property type="term" value="C:membrane"/>
    <property type="evidence" value="ECO:0007669"/>
    <property type="project" value="UniProtKB-SubCell"/>
</dbReference>
<evidence type="ECO:0000256" key="10">
    <source>
        <dbReference type="ARBA" id="ARBA00023004"/>
    </source>
</evidence>
<evidence type="ECO:0000256" key="7">
    <source>
        <dbReference type="ARBA" id="ARBA00022723"/>
    </source>
</evidence>
<name>A0A0C3PFH9_PISTI</name>
<proteinExistence type="inferred from homology"/>
<dbReference type="GO" id="GO:0016705">
    <property type="term" value="F:oxidoreductase activity, acting on paired donors, with incorporation or reduction of molecular oxygen"/>
    <property type="evidence" value="ECO:0007669"/>
    <property type="project" value="InterPro"/>
</dbReference>
<keyword evidence="7 13" id="KW-0479">Metal-binding</keyword>
<evidence type="ECO:0000256" key="5">
    <source>
        <dbReference type="ARBA" id="ARBA00022617"/>
    </source>
</evidence>
<evidence type="ECO:0000256" key="8">
    <source>
        <dbReference type="ARBA" id="ARBA00022989"/>
    </source>
</evidence>
<comment type="subcellular location">
    <subcellularLocation>
        <location evidence="2">Membrane</location>
    </subcellularLocation>
</comment>
<protein>
    <recommendedName>
        <fullName evidence="17">Cytochrome P450</fullName>
    </recommendedName>
</protein>
<dbReference type="GO" id="GO:0005506">
    <property type="term" value="F:iron ion binding"/>
    <property type="evidence" value="ECO:0007669"/>
    <property type="project" value="InterPro"/>
</dbReference>
<dbReference type="InterPro" id="IPR017972">
    <property type="entry name" value="Cyt_P450_CS"/>
</dbReference>
<evidence type="ECO:0000256" key="9">
    <source>
        <dbReference type="ARBA" id="ARBA00023002"/>
    </source>
</evidence>
<dbReference type="Proteomes" id="UP000054217">
    <property type="component" value="Unassembled WGS sequence"/>
</dbReference>
<dbReference type="InterPro" id="IPR050121">
    <property type="entry name" value="Cytochrome_P450_monoxygenase"/>
</dbReference>
<dbReference type="SUPFAM" id="SSF48264">
    <property type="entry name" value="Cytochrome P450"/>
    <property type="match status" value="1"/>
</dbReference>
<keyword evidence="8" id="KW-1133">Transmembrane helix</keyword>
<keyword evidence="5 13" id="KW-0349">Heme</keyword>
<evidence type="ECO:0008006" key="17">
    <source>
        <dbReference type="Google" id="ProtNLM"/>
    </source>
</evidence>
<evidence type="ECO:0000256" key="13">
    <source>
        <dbReference type="PIRSR" id="PIRSR602401-1"/>
    </source>
</evidence>
<keyword evidence="10 13" id="KW-0408">Iron</keyword>
<dbReference type="HOGENOM" id="CLU_001570_25_0_1"/>
<evidence type="ECO:0000256" key="4">
    <source>
        <dbReference type="ARBA" id="ARBA00010617"/>
    </source>
</evidence>
<dbReference type="InterPro" id="IPR001128">
    <property type="entry name" value="Cyt_P450"/>
</dbReference>
<keyword evidence="12" id="KW-0472">Membrane</keyword>
<dbReference type="PROSITE" id="PS00086">
    <property type="entry name" value="CYTOCHROME_P450"/>
    <property type="match status" value="1"/>
</dbReference>
<dbReference type="Pfam" id="PF00067">
    <property type="entry name" value="p450"/>
    <property type="match status" value="1"/>
</dbReference>
<dbReference type="InterPro" id="IPR002401">
    <property type="entry name" value="Cyt_P450_E_grp-I"/>
</dbReference>
<feature type="binding site" description="axial binding residue" evidence="13">
    <location>
        <position position="455"/>
    </location>
    <ligand>
        <name>heme</name>
        <dbReference type="ChEBI" id="CHEBI:30413"/>
    </ligand>
    <ligandPart>
        <name>Fe</name>
        <dbReference type="ChEBI" id="CHEBI:18248"/>
    </ligandPart>
</feature>
<dbReference type="Gene3D" id="1.10.630.10">
    <property type="entry name" value="Cytochrome P450"/>
    <property type="match status" value="1"/>
</dbReference>
<reference evidence="16" key="2">
    <citation type="submission" date="2015-01" db="EMBL/GenBank/DDBJ databases">
        <title>Evolutionary Origins and Diversification of the Mycorrhizal Mutualists.</title>
        <authorList>
            <consortium name="DOE Joint Genome Institute"/>
            <consortium name="Mycorrhizal Genomics Consortium"/>
            <person name="Kohler A."/>
            <person name="Kuo A."/>
            <person name="Nagy L.G."/>
            <person name="Floudas D."/>
            <person name="Copeland A."/>
            <person name="Barry K.W."/>
            <person name="Cichocki N."/>
            <person name="Veneault-Fourrey C."/>
            <person name="LaButti K."/>
            <person name="Lindquist E.A."/>
            <person name="Lipzen A."/>
            <person name="Lundell T."/>
            <person name="Morin E."/>
            <person name="Murat C."/>
            <person name="Riley R."/>
            <person name="Ohm R."/>
            <person name="Sun H."/>
            <person name="Tunlid A."/>
            <person name="Henrissat B."/>
            <person name="Grigoriev I.V."/>
            <person name="Hibbett D.S."/>
            <person name="Martin F."/>
        </authorList>
    </citation>
    <scope>NUCLEOTIDE SEQUENCE [LARGE SCALE GENOMIC DNA]</scope>
    <source>
        <strain evidence="16">Marx 270</strain>
    </source>
</reference>
<dbReference type="OrthoDB" id="1470350at2759"/>
<organism evidence="15 16">
    <name type="scientific">Pisolithus tinctorius Marx 270</name>
    <dbReference type="NCBI Taxonomy" id="870435"/>
    <lineage>
        <taxon>Eukaryota</taxon>
        <taxon>Fungi</taxon>
        <taxon>Dikarya</taxon>
        <taxon>Basidiomycota</taxon>
        <taxon>Agaricomycotina</taxon>
        <taxon>Agaricomycetes</taxon>
        <taxon>Agaricomycetidae</taxon>
        <taxon>Boletales</taxon>
        <taxon>Sclerodermatineae</taxon>
        <taxon>Pisolithaceae</taxon>
        <taxon>Pisolithus</taxon>
    </lineage>
</organism>
<reference evidence="15 16" key="1">
    <citation type="submission" date="2014-04" db="EMBL/GenBank/DDBJ databases">
        <authorList>
            <consortium name="DOE Joint Genome Institute"/>
            <person name="Kuo A."/>
            <person name="Kohler A."/>
            <person name="Costa M.D."/>
            <person name="Nagy L.G."/>
            <person name="Floudas D."/>
            <person name="Copeland A."/>
            <person name="Barry K.W."/>
            <person name="Cichocki N."/>
            <person name="Veneault-Fourrey C."/>
            <person name="LaButti K."/>
            <person name="Lindquist E.A."/>
            <person name="Lipzen A."/>
            <person name="Lundell T."/>
            <person name="Morin E."/>
            <person name="Murat C."/>
            <person name="Sun H."/>
            <person name="Tunlid A."/>
            <person name="Henrissat B."/>
            <person name="Grigoriev I.V."/>
            <person name="Hibbett D.S."/>
            <person name="Martin F."/>
            <person name="Nordberg H.P."/>
            <person name="Cantor M.N."/>
            <person name="Hua S.X."/>
        </authorList>
    </citation>
    <scope>NUCLEOTIDE SEQUENCE [LARGE SCALE GENOMIC DNA]</scope>
    <source>
        <strain evidence="15 16">Marx 270</strain>
    </source>
</reference>
<keyword evidence="6" id="KW-0812">Transmembrane</keyword>
<dbReference type="InterPro" id="IPR036396">
    <property type="entry name" value="Cyt_P450_sf"/>
</dbReference>
<dbReference type="GO" id="GO:0020037">
    <property type="term" value="F:heme binding"/>
    <property type="evidence" value="ECO:0007669"/>
    <property type="project" value="InterPro"/>
</dbReference>
<keyword evidence="16" id="KW-1185">Reference proteome</keyword>
<evidence type="ECO:0000256" key="6">
    <source>
        <dbReference type="ARBA" id="ARBA00022692"/>
    </source>
</evidence>
<dbReference type="PANTHER" id="PTHR24305:SF166">
    <property type="entry name" value="CYTOCHROME P450 12A4, MITOCHONDRIAL-RELATED"/>
    <property type="match status" value="1"/>
</dbReference>
<dbReference type="AlphaFoldDB" id="A0A0C3PFH9"/>
<comment type="similarity">
    <text evidence="4 14">Belongs to the cytochrome P450 family.</text>
</comment>